<protein>
    <submittedName>
        <fullName evidence="1">Phospholipase carboxylesterase family protein, putative</fullName>
    </submittedName>
</protein>
<dbReference type="OrthoDB" id="2418081at2759"/>
<sequence>MYYNLFMSNFSPVCNNTKVILPQAPLRYLGISKQNIKMPGWYNILFISNEDRIKYSPY</sequence>
<dbReference type="InParanoid" id="G0R2N1"/>
<evidence type="ECO:0000313" key="1">
    <source>
        <dbReference type="EMBL" id="EGR28295.1"/>
    </source>
</evidence>
<organism evidence="1 2">
    <name type="scientific">Ichthyophthirius multifiliis</name>
    <name type="common">White spot disease agent</name>
    <name type="synonym">Ich</name>
    <dbReference type="NCBI Taxonomy" id="5932"/>
    <lineage>
        <taxon>Eukaryota</taxon>
        <taxon>Sar</taxon>
        <taxon>Alveolata</taxon>
        <taxon>Ciliophora</taxon>
        <taxon>Intramacronucleata</taxon>
        <taxon>Oligohymenophorea</taxon>
        <taxon>Hymenostomatida</taxon>
        <taxon>Ophryoglenina</taxon>
        <taxon>Ichthyophthirius</taxon>
    </lineage>
</organism>
<proteinExistence type="predicted"/>
<feature type="non-terminal residue" evidence="1">
    <location>
        <position position="58"/>
    </location>
</feature>
<dbReference type="Proteomes" id="UP000008983">
    <property type="component" value="Unassembled WGS sequence"/>
</dbReference>
<reference evidence="1 2" key="1">
    <citation type="submission" date="2011-07" db="EMBL/GenBank/DDBJ databases">
        <authorList>
            <person name="Coyne R."/>
            <person name="Brami D."/>
            <person name="Johnson J."/>
            <person name="Hostetler J."/>
            <person name="Hannick L."/>
            <person name="Clark T."/>
            <person name="Cassidy-Hanley D."/>
            <person name="Inman J."/>
        </authorList>
    </citation>
    <scope>NUCLEOTIDE SEQUENCE [LARGE SCALE GENOMIC DNA]</scope>
    <source>
        <strain evidence="1 2">G5</strain>
    </source>
</reference>
<accession>G0R2N1</accession>
<dbReference type="AlphaFoldDB" id="G0R2N1"/>
<name>G0R2N1_ICHMU</name>
<dbReference type="EMBL" id="GL984270">
    <property type="protein sequence ID" value="EGR28295.1"/>
    <property type="molecule type" value="Genomic_DNA"/>
</dbReference>
<dbReference type="GeneID" id="14904371"/>
<evidence type="ECO:0000313" key="2">
    <source>
        <dbReference type="Proteomes" id="UP000008983"/>
    </source>
</evidence>
<dbReference type="RefSeq" id="XP_004027640.1">
    <property type="nucleotide sequence ID" value="XM_004027591.1"/>
</dbReference>
<keyword evidence="2" id="KW-1185">Reference proteome</keyword>
<gene>
    <name evidence="1" type="ORF">IMG5_179520</name>
</gene>